<dbReference type="InterPro" id="IPR050109">
    <property type="entry name" value="HTH-type_TetR-like_transc_reg"/>
</dbReference>
<dbReference type="EMBL" id="JAAXKY010000067">
    <property type="protein sequence ID" value="NMH79400.1"/>
    <property type="molecule type" value="Genomic_DNA"/>
</dbReference>
<dbReference type="Pfam" id="PF00440">
    <property type="entry name" value="TetR_N"/>
    <property type="match status" value="1"/>
</dbReference>
<sequence>MAGVGDGSAEHATAHALLWERRPQPRRGPRPALTLEVIAGTGIEIADADGIPAVTMQRVAETLGFTKMSLYRYVPGKVELVALMTDMALGAPAPLGSAGWRPTLHEWAIQMFHRFWRHPWALEVTVGARAMGPNEIAWLEQAVAALDGTGLDGGEMLDVAVTLIGHVRTIAQHGAAMGSERPEQEMDSALAAIVRHREDRFPALAAALESAATHGSQNQALDFGLNRILDGVELLIATRRGEPG</sequence>
<evidence type="ECO:0000259" key="5">
    <source>
        <dbReference type="PROSITE" id="PS50977"/>
    </source>
</evidence>
<evidence type="ECO:0000256" key="2">
    <source>
        <dbReference type="ARBA" id="ARBA00023125"/>
    </source>
</evidence>
<keyword evidence="3" id="KW-0804">Transcription</keyword>
<dbReference type="InterPro" id="IPR036271">
    <property type="entry name" value="Tet_transcr_reg_TetR-rel_C_sf"/>
</dbReference>
<evidence type="ECO:0000313" key="6">
    <source>
        <dbReference type="EMBL" id="NMH79400.1"/>
    </source>
</evidence>
<comment type="caution">
    <text evidence="6">The sequence shown here is derived from an EMBL/GenBank/DDBJ whole genome shotgun (WGS) entry which is preliminary data.</text>
</comment>
<dbReference type="RefSeq" id="WP_169397466.1">
    <property type="nucleotide sequence ID" value="NZ_BAAAJH010000001.1"/>
</dbReference>
<accession>A0ABX1RJZ8</accession>
<dbReference type="SUPFAM" id="SSF46689">
    <property type="entry name" value="Homeodomain-like"/>
    <property type="match status" value="1"/>
</dbReference>
<organism evidence="6 7">
    <name type="scientific">Pseudonocardia xinjiangensis</name>
    <dbReference type="NCBI Taxonomy" id="75289"/>
    <lineage>
        <taxon>Bacteria</taxon>
        <taxon>Bacillati</taxon>
        <taxon>Actinomycetota</taxon>
        <taxon>Actinomycetes</taxon>
        <taxon>Pseudonocardiales</taxon>
        <taxon>Pseudonocardiaceae</taxon>
        <taxon>Pseudonocardia</taxon>
    </lineage>
</organism>
<dbReference type="PROSITE" id="PS50977">
    <property type="entry name" value="HTH_TETR_2"/>
    <property type="match status" value="1"/>
</dbReference>
<feature type="DNA-binding region" description="H-T-H motif" evidence="4">
    <location>
        <begin position="55"/>
        <end position="74"/>
    </location>
</feature>
<name>A0ABX1RJZ8_9PSEU</name>
<dbReference type="InterPro" id="IPR004111">
    <property type="entry name" value="Repressor_TetR_C"/>
</dbReference>
<dbReference type="Gene3D" id="1.10.10.60">
    <property type="entry name" value="Homeodomain-like"/>
    <property type="match status" value="1"/>
</dbReference>
<evidence type="ECO:0000256" key="4">
    <source>
        <dbReference type="PROSITE-ProRule" id="PRU00335"/>
    </source>
</evidence>
<dbReference type="Proteomes" id="UP001296706">
    <property type="component" value="Unassembled WGS sequence"/>
</dbReference>
<evidence type="ECO:0000256" key="1">
    <source>
        <dbReference type="ARBA" id="ARBA00023015"/>
    </source>
</evidence>
<evidence type="ECO:0000256" key="3">
    <source>
        <dbReference type="ARBA" id="ARBA00023163"/>
    </source>
</evidence>
<gene>
    <name evidence="6" type="ORF">HF577_20175</name>
</gene>
<protein>
    <submittedName>
        <fullName evidence="6">TetR/AcrR family transcriptional regulator</fullName>
    </submittedName>
</protein>
<reference evidence="6 7" key="1">
    <citation type="submission" date="2020-04" db="EMBL/GenBank/DDBJ databases">
        <authorList>
            <person name="Klaysubun C."/>
            <person name="Duangmal K."/>
            <person name="Lipun K."/>
        </authorList>
    </citation>
    <scope>NUCLEOTIDE SEQUENCE [LARGE SCALE GENOMIC DNA]</scope>
    <source>
        <strain evidence="6 7">JCM 11839</strain>
    </source>
</reference>
<dbReference type="Gene3D" id="1.10.357.10">
    <property type="entry name" value="Tetracycline Repressor, domain 2"/>
    <property type="match status" value="1"/>
</dbReference>
<keyword evidence="2 4" id="KW-0238">DNA-binding</keyword>
<feature type="domain" description="HTH tetR-type" evidence="5">
    <location>
        <begin position="32"/>
        <end position="92"/>
    </location>
</feature>
<keyword evidence="7" id="KW-1185">Reference proteome</keyword>
<dbReference type="PANTHER" id="PTHR30055">
    <property type="entry name" value="HTH-TYPE TRANSCRIPTIONAL REGULATOR RUTR"/>
    <property type="match status" value="1"/>
</dbReference>
<dbReference type="InterPro" id="IPR001647">
    <property type="entry name" value="HTH_TetR"/>
</dbReference>
<dbReference type="PANTHER" id="PTHR30055:SF151">
    <property type="entry name" value="TRANSCRIPTIONAL REGULATORY PROTEIN"/>
    <property type="match status" value="1"/>
</dbReference>
<dbReference type="Pfam" id="PF02909">
    <property type="entry name" value="TetR_C_1"/>
    <property type="match status" value="1"/>
</dbReference>
<evidence type="ECO:0000313" key="7">
    <source>
        <dbReference type="Proteomes" id="UP001296706"/>
    </source>
</evidence>
<proteinExistence type="predicted"/>
<dbReference type="InterPro" id="IPR009057">
    <property type="entry name" value="Homeodomain-like_sf"/>
</dbReference>
<dbReference type="SUPFAM" id="SSF48498">
    <property type="entry name" value="Tetracyclin repressor-like, C-terminal domain"/>
    <property type="match status" value="1"/>
</dbReference>
<keyword evidence="1" id="KW-0805">Transcription regulation</keyword>